<evidence type="ECO:0000256" key="5">
    <source>
        <dbReference type="SAM" id="MobiDB-lite"/>
    </source>
</evidence>
<accession>A0A7S0CVI7</accession>
<evidence type="ECO:0000256" key="3">
    <source>
        <dbReference type="ARBA" id="ARBA00022946"/>
    </source>
</evidence>
<dbReference type="Pfam" id="PF02817">
    <property type="entry name" value="E3_binding"/>
    <property type="match status" value="1"/>
</dbReference>
<name>A0A7S0CVI7_9EUKA</name>
<sequence>MMRRTSMWMLSRSRSHISLSARIPKQNVLGGLALGRRWFASLDDIPSIELSLPALSPTMETGTINQWKKKVGDLVEAGDVVADIQTDKATVDFECQDEGYVAAFLIGEGEEYPVGTPVAILVENKEDIEKAQEIAKTLKADATATSASDSPTSAPAAASESAGVSGQGGGSALPSAAILMERHRIDPTSVKASGPKGNILKGDVLKALESGNFKILPESKSLDATPTQPQAQAQAVKPEVKSAAVPASSGSGSDTKGRGYTDIPLTNMRKVIASRLTESKQNVPHAMTTITCSLNNILALRKGIKDQGNKPPSLNDFVIKAAALALTSVPEANCTWDDKKQSSVLQSNVDISVAVATPDGLITPIIKSADHKRLGQISTTMKDLAVRAKDKKLLPEEFMGGSFTISNLGMFGISQFVAVITPPQACILAVGGGEDKMVDPNVLDLDSMPNPADLSKATVMSVTLSSDERCVDQAIGSRLLQSFRGYMENPMSML</sequence>
<dbReference type="AlphaFoldDB" id="A0A7S0CVI7"/>
<evidence type="ECO:0000259" key="6">
    <source>
        <dbReference type="PROSITE" id="PS50968"/>
    </source>
</evidence>
<dbReference type="GO" id="GO:0045254">
    <property type="term" value="C:pyruvate dehydrogenase complex"/>
    <property type="evidence" value="ECO:0007669"/>
    <property type="project" value="InterPro"/>
</dbReference>
<dbReference type="InterPro" id="IPR000089">
    <property type="entry name" value="Biotin_lipoyl"/>
</dbReference>
<keyword evidence="2 4" id="KW-0450">Lipoyl</keyword>
<dbReference type="FunFam" id="2.40.50.100:FF:000010">
    <property type="entry name" value="Acetyltransferase component of pyruvate dehydrogenase complex"/>
    <property type="match status" value="1"/>
</dbReference>
<evidence type="ECO:0000313" key="8">
    <source>
        <dbReference type="EMBL" id="CAD8432950.1"/>
    </source>
</evidence>
<comment type="cofactor">
    <cofactor evidence="4">
        <name>(R)-lipoate</name>
        <dbReference type="ChEBI" id="CHEBI:83088"/>
    </cofactor>
</comment>
<dbReference type="Gene3D" id="3.30.559.10">
    <property type="entry name" value="Chloramphenicol acetyltransferase-like domain"/>
    <property type="match status" value="1"/>
</dbReference>
<dbReference type="InterPro" id="IPR036625">
    <property type="entry name" value="E3-bd_dom_sf"/>
</dbReference>
<dbReference type="Pfam" id="PF00198">
    <property type="entry name" value="2-oxoacid_dh"/>
    <property type="match status" value="1"/>
</dbReference>
<evidence type="ECO:0000259" key="7">
    <source>
        <dbReference type="PROSITE" id="PS51826"/>
    </source>
</evidence>
<feature type="domain" description="Lipoyl-binding" evidence="6">
    <location>
        <begin position="47"/>
        <end position="122"/>
    </location>
</feature>
<dbReference type="InterPro" id="IPR023213">
    <property type="entry name" value="CAT-like_dom_sf"/>
</dbReference>
<feature type="region of interest" description="Disordered" evidence="5">
    <location>
        <begin position="141"/>
        <end position="171"/>
    </location>
</feature>
<comment type="similarity">
    <text evidence="1 4">Belongs to the 2-oxoacid dehydrogenase family.</text>
</comment>
<dbReference type="InterPro" id="IPR011053">
    <property type="entry name" value="Single_hybrid_motif"/>
</dbReference>
<organism evidence="8">
    <name type="scientific">Amorphochlora amoebiformis</name>
    <dbReference type="NCBI Taxonomy" id="1561963"/>
    <lineage>
        <taxon>Eukaryota</taxon>
        <taxon>Sar</taxon>
        <taxon>Rhizaria</taxon>
        <taxon>Cercozoa</taxon>
        <taxon>Chlorarachniophyceae</taxon>
        <taxon>Amorphochlora</taxon>
    </lineage>
</organism>
<feature type="region of interest" description="Disordered" evidence="5">
    <location>
        <begin position="220"/>
        <end position="261"/>
    </location>
</feature>
<dbReference type="EC" id="2.3.1.-" evidence="4"/>
<dbReference type="GO" id="GO:0005739">
    <property type="term" value="C:mitochondrion"/>
    <property type="evidence" value="ECO:0007669"/>
    <property type="project" value="TreeGrafter"/>
</dbReference>
<feature type="domain" description="Peripheral subunit-binding (PSBD)" evidence="7">
    <location>
        <begin position="171"/>
        <end position="208"/>
    </location>
</feature>
<dbReference type="Gene3D" id="4.10.320.10">
    <property type="entry name" value="E3-binding domain"/>
    <property type="match status" value="1"/>
</dbReference>
<dbReference type="SUPFAM" id="SSF47005">
    <property type="entry name" value="Peripheral subunit-binding domain of 2-oxo acid dehydrogenase complex"/>
    <property type="match status" value="1"/>
</dbReference>
<reference evidence="8" key="1">
    <citation type="submission" date="2021-01" db="EMBL/GenBank/DDBJ databases">
        <authorList>
            <person name="Corre E."/>
            <person name="Pelletier E."/>
            <person name="Niang G."/>
            <person name="Scheremetjew M."/>
            <person name="Finn R."/>
            <person name="Kale V."/>
            <person name="Holt S."/>
            <person name="Cochrane G."/>
            <person name="Meng A."/>
            <person name="Brown T."/>
            <person name="Cohen L."/>
        </authorList>
    </citation>
    <scope>NUCLEOTIDE SEQUENCE</scope>
    <source>
        <strain evidence="8">CCMP2058</strain>
    </source>
</reference>
<dbReference type="Gene3D" id="2.40.50.100">
    <property type="match status" value="1"/>
</dbReference>
<dbReference type="PROSITE" id="PS00189">
    <property type="entry name" value="LIPOYL"/>
    <property type="match status" value="1"/>
</dbReference>
<dbReference type="SUPFAM" id="SSF52777">
    <property type="entry name" value="CoA-dependent acyltransferases"/>
    <property type="match status" value="1"/>
</dbReference>
<dbReference type="InterPro" id="IPR001078">
    <property type="entry name" value="2-oxoacid_DH_actylTfrase"/>
</dbReference>
<gene>
    <name evidence="8" type="ORF">LAMO00422_LOCUS2366</name>
</gene>
<feature type="compositionally biased region" description="Low complexity" evidence="5">
    <location>
        <begin position="224"/>
        <end position="235"/>
    </location>
</feature>
<dbReference type="InterPro" id="IPR045257">
    <property type="entry name" value="E2/Pdx1"/>
</dbReference>
<dbReference type="PROSITE" id="PS51826">
    <property type="entry name" value="PSBD"/>
    <property type="match status" value="1"/>
</dbReference>
<dbReference type="SUPFAM" id="SSF51230">
    <property type="entry name" value="Single hybrid motif"/>
    <property type="match status" value="1"/>
</dbReference>
<evidence type="ECO:0000256" key="4">
    <source>
        <dbReference type="RuleBase" id="RU003423"/>
    </source>
</evidence>
<dbReference type="InterPro" id="IPR003016">
    <property type="entry name" value="2-oxoA_DH_lipoyl-BS"/>
</dbReference>
<dbReference type="CDD" id="cd06849">
    <property type="entry name" value="lipoyl_domain"/>
    <property type="match status" value="1"/>
</dbReference>
<dbReference type="PANTHER" id="PTHR23151">
    <property type="entry name" value="DIHYDROLIPOAMIDE ACETYL/SUCCINYL-TRANSFERASE-RELATED"/>
    <property type="match status" value="1"/>
</dbReference>
<evidence type="ECO:0000256" key="2">
    <source>
        <dbReference type="ARBA" id="ARBA00022823"/>
    </source>
</evidence>
<keyword evidence="3" id="KW-0809">Transit peptide</keyword>
<feature type="compositionally biased region" description="Low complexity" evidence="5">
    <location>
        <begin position="141"/>
        <end position="164"/>
    </location>
</feature>
<dbReference type="InterPro" id="IPR004167">
    <property type="entry name" value="PSBD"/>
</dbReference>
<dbReference type="EMBL" id="HBEM01003369">
    <property type="protein sequence ID" value="CAD8432950.1"/>
    <property type="molecule type" value="Transcribed_RNA"/>
</dbReference>
<dbReference type="PROSITE" id="PS50968">
    <property type="entry name" value="BIOTINYL_LIPOYL"/>
    <property type="match status" value="1"/>
</dbReference>
<dbReference type="PANTHER" id="PTHR23151:SF90">
    <property type="entry name" value="DIHYDROLIPOYLLYSINE-RESIDUE ACETYLTRANSFERASE COMPONENT OF PYRUVATE DEHYDROGENASE COMPLEX, MITOCHONDRIAL-RELATED"/>
    <property type="match status" value="1"/>
</dbReference>
<keyword evidence="4" id="KW-0012">Acyltransferase</keyword>
<keyword evidence="4" id="KW-0808">Transferase</keyword>
<proteinExistence type="inferred from homology"/>
<dbReference type="GO" id="GO:0016746">
    <property type="term" value="F:acyltransferase activity"/>
    <property type="evidence" value="ECO:0007669"/>
    <property type="project" value="UniProtKB-KW"/>
</dbReference>
<protein>
    <recommendedName>
        <fullName evidence="4">Dihydrolipoamide acetyltransferase component of pyruvate dehydrogenase complex</fullName>
        <ecNumber evidence="4">2.3.1.-</ecNumber>
    </recommendedName>
</protein>
<dbReference type="GO" id="GO:0006086">
    <property type="term" value="P:pyruvate decarboxylation to acetyl-CoA"/>
    <property type="evidence" value="ECO:0007669"/>
    <property type="project" value="InterPro"/>
</dbReference>
<evidence type="ECO:0000256" key="1">
    <source>
        <dbReference type="ARBA" id="ARBA00007317"/>
    </source>
</evidence>
<feature type="compositionally biased region" description="Low complexity" evidence="5">
    <location>
        <begin position="242"/>
        <end position="253"/>
    </location>
</feature>
<dbReference type="Pfam" id="PF00364">
    <property type="entry name" value="Biotin_lipoyl"/>
    <property type="match status" value="1"/>
</dbReference>